<keyword evidence="1" id="KW-1133">Transmembrane helix</keyword>
<keyword evidence="1" id="KW-0472">Membrane</keyword>
<name>A0A5C6C4J9_9BACT</name>
<dbReference type="Proteomes" id="UP000319908">
    <property type="component" value="Unassembled WGS sequence"/>
</dbReference>
<dbReference type="RefSeq" id="WP_146405931.1">
    <property type="nucleotide sequence ID" value="NZ_SJPU01000001.1"/>
</dbReference>
<evidence type="ECO:0000313" key="2">
    <source>
        <dbReference type="EMBL" id="TWU19012.1"/>
    </source>
</evidence>
<feature type="transmembrane region" description="Helical" evidence="1">
    <location>
        <begin position="52"/>
        <end position="71"/>
    </location>
</feature>
<proteinExistence type="predicted"/>
<dbReference type="AlphaFoldDB" id="A0A5C6C4J9"/>
<comment type="caution">
    <text evidence="2">The sequence shown here is derived from an EMBL/GenBank/DDBJ whole genome shotgun (WGS) entry which is preliminary data.</text>
</comment>
<dbReference type="OrthoDB" id="6105601at2"/>
<evidence type="ECO:0000313" key="3">
    <source>
        <dbReference type="Proteomes" id="UP000319908"/>
    </source>
</evidence>
<keyword evidence="3" id="KW-1185">Reference proteome</keyword>
<protein>
    <submittedName>
        <fullName evidence="2">Uncharacterized protein</fullName>
    </submittedName>
</protein>
<organism evidence="2 3">
    <name type="scientific">Allorhodopirellula heiligendammensis</name>
    <dbReference type="NCBI Taxonomy" id="2714739"/>
    <lineage>
        <taxon>Bacteria</taxon>
        <taxon>Pseudomonadati</taxon>
        <taxon>Planctomycetota</taxon>
        <taxon>Planctomycetia</taxon>
        <taxon>Pirellulales</taxon>
        <taxon>Pirellulaceae</taxon>
        <taxon>Allorhodopirellula</taxon>
    </lineage>
</organism>
<reference evidence="2 3" key="1">
    <citation type="journal article" date="2020" name="Antonie Van Leeuwenhoek">
        <title>Rhodopirellula heiligendammensis sp. nov., Rhodopirellula pilleata sp. nov., and Rhodopirellula solitaria sp. nov. isolated from natural or artificial marine surfaces in Northern Germany and California, USA, and emended description of the genus Rhodopirellula.</title>
        <authorList>
            <person name="Kallscheuer N."/>
            <person name="Wiegand S."/>
            <person name="Jogler M."/>
            <person name="Boedeker C."/>
            <person name="Peeters S.H."/>
            <person name="Rast P."/>
            <person name="Heuer A."/>
            <person name="Jetten M.S.M."/>
            <person name="Rohde M."/>
            <person name="Jogler C."/>
        </authorList>
    </citation>
    <scope>NUCLEOTIDE SEQUENCE [LARGE SCALE GENOMIC DNA]</scope>
    <source>
        <strain evidence="2 3">Poly21</strain>
    </source>
</reference>
<keyword evidence="1" id="KW-0812">Transmembrane</keyword>
<accession>A0A5C6C4J9</accession>
<gene>
    <name evidence="2" type="ORF">Poly21_11830</name>
</gene>
<dbReference type="EMBL" id="SJPU01000001">
    <property type="protein sequence ID" value="TWU19012.1"/>
    <property type="molecule type" value="Genomic_DNA"/>
</dbReference>
<evidence type="ECO:0000256" key="1">
    <source>
        <dbReference type="SAM" id="Phobius"/>
    </source>
</evidence>
<sequence length="150" mass="16520">MSRIQDRRRFLIASSLSVSATTLTGCGSILHPERVGQPRTGPIDWKVAALDGVGLMLFLVPGVIAFAVDFYNGTIFLPARNYGELNADRNDELLAIDVSKNELSQETVENVLSEHTEQKIALGPGKYQFKPLPAIEQFWGLASRMRTSLS</sequence>
<dbReference type="PROSITE" id="PS51257">
    <property type="entry name" value="PROKAR_LIPOPROTEIN"/>
    <property type="match status" value="1"/>
</dbReference>